<organism evidence="3 4">
    <name type="scientific">Caenimonas koreensis DSM 17982</name>
    <dbReference type="NCBI Taxonomy" id="1121255"/>
    <lineage>
        <taxon>Bacteria</taxon>
        <taxon>Pseudomonadati</taxon>
        <taxon>Pseudomonadota</taxon>
        <taxon>Betaproteobacteria</taxon>
        <taxon>Burkholderiales</taxon>
        <taxon>Comamonadaceae</taxon>
        <taxon>Caenimonas</taxon>
    </lineage>
</organism>
<comment type="similarity">
    <text evidence="1 2">Belongs to the short-chain dehydrogenases/reductases (SDR) family.</text>
</comment>
<dbReference type="Pfam" id="PF00106">
    <property type="entry name" value="adh_short"/>
    <property type="match status" value="1"/>
</dbReference>
<dbReference type="PRINTS" id="PR00081">
    <property type="entry name" value="GDHRDH"/>
</dbReference>
<dbReference type="InterPro" id="IPR020904">
    <property type="entry name" value="Sc_DH/Rdtase_CS"/>
</dbReference>
<dbReference type="GO" id="GO:0016616">
    <property type="term" value="F:oxidoreductase activity, acting on the CH-OH group of donors, NAD or NADP as acceptor"/>
    <property type="evidence" value="ECO:0007669"/>
    <property type="project" value="TreeGrafter"/>
</dbReference>
<evidence type="ECO:0000313" key="4">
    <source>
        <dbReference type="Proteomes" id="UP000487350"/>
    </source>
</evidence>
<dbReference type="PANTHER" id="PTHR42760:SF135">
    <property type="entry name" value="BLL7886 PROTEIN"/>
    <property type="match status" value="1"/>
</dbReference>
<reference evidence="3 4" key="1">
    <citation type="submission" date="2019-11" db="EMBL/GenBank/DDBJ databases">
        <title>Caenimonas koreensis gen. nov., sp. nov., isolated from activated sludge.</title>
        <authorList>
            <person name="Seung H.R."/>
        </authorList>
    </citation>
    <scope>NUCLEOTIDE SEQUENCE [LARGE SCALE GENOMIC DNA]</scope>
    <source>
        <strain evidence="3 4">EMB320</strain>
    </source>
</reference>
<evidence type="ECO:0000256" key="1">
    <source>
        <dbReference type="ARBA" id="ARBA00006484"/>
    </source>
</evidence>
<proteinExistence type="inferred from homology"/>
<protein>
    <submittedName>
        <fullName evidence="3">SDR family NAD(P)-dependent oxidoreductase</fullName>
    </submittedName>
</protein>
<evidence type="ECO:0000256" key="2">
    <source>
        <dbReference type="RuleBase" id="RU000363"/>
    </source>
</evidence>
<dbReference type="InterPro" id="IPR036291">
    <property type="entry name" value="NAD(P)-bd_dom_sf"/>
</dbReference>
<dbReference type="InterPro" id="IPR002347">
    <property type="entry name" value="SDR_fam"/>
</dbReference>
<dbReference type="PROSITE" id="PS00061">
    <property type="entry name" value="ADH_SHORT"/>
    <property type="match status" value="1"/>
</dbReference>
<dbReference type="RefSeq" id="WP_153586085.1">
    <property type="nucleotide sequence ID" value="NZ_WJBU01000015.1"/>
</dbReference>
<dbReference type="AlphaFoldDB" id="A0A844B6H2"/>
<dbReference type="GO" id="GO:0030497">
    <property type="term" value="P:fatty acid elongation"/>
    <property type="evidence" value="ECO:0007669"/>
    <property type="project" value="TreeGrafter"/>
</dbReference>
<dbReference type="Proteomes" id="UP000487350">
    <property type="component" value="Unassembled WGS sequence"/>
</dbReference>
<dbReference type="OrthoDB" id="118015at2"/>
<sequence length="227" mass="23838">MELTGKVVVITGAFGQLGRAMTQEALHQGAQCALLDVVTREAPAGAVAWQVDLSSLPDVARVMNEVAIRFGRIDALVNIAGGFRWQTVASSDALQEWQQQFAINLMTCVNASKAVLPHLQRAGTGRIVNIGAMGALKGANGMGPYAASKSGVMRFTESLADEVKLQGITVNAVLPSTIDTPQNRADMPDADHSRWVKGEDIAKTIAFLLSDAAGAITGALLPVTGKT</sequence>
<name>A0A844B6H2_9BURK</name>
<dbReference type="SUPFAM" id="SSF51735">
    <property type="entry name" value="NAD(P)-binding Rossmann-fold domains"/>
    <property type="match status" value="1"/>
</dbReference>
<dbReference type="EMBL" id="WJBU01000015">
    <property type="protein sequence ID" value="MRD48772.1"/>
    <property type="molecule type" value="Genomic_DNA"/>
</dbReference>
<accession>A0A844B6H2</accession>
<evidence type="ECO:0000313" key="3">
    <source>
        <dbReference type="EMBL" id="MRD48772.1"/>
    </source>
</evidence>
<comment type="caution">
    <text evidence="3">The sequence shown here is derived from an EMBL/GenBank/DDBJ whole genome shotgun (WGS) entry which is preliminary data.</text>
</comment>
<dbReference type="Gene3D" id="3.40.50.720">
    <property type="entry name" value="NAD(P)-binding Rossmann-like Domain"/>
    <property type="match status" value="1"/>
</dbReference>
<dbReference type="PRINTS" id="PR00080">
    <property type="entry name" value="SDRFAMILY"/>
</dbReference>
<keyword evidence="4" id="KW-1185">Reference proteome</keyword>
<gene>
    <name evidence="3" type="ORF">GHT07_15900</name>
</gene>
<dbReference type="PANTHER" id="PTHR42760">
    <property type="entry name" value="SHORT-CHAIN DEHYDROGENASES/REDUCTASES FAMILY MEMBER"/>
    <property type="match status" value="1"/>
</dbReference>